<dbReference type="InterPro" id="IPR036438">
    <property type="entry name" value="Insulin-like_sf"/>
</dbReference>
<dbReference type="PRINTS" id="PR00276">
    <property type="entry name" value="INSULINFAMLY"/>
</dbReference>
<proteinExistence type="inferred from homology"/>
<keyword evidence="4" id="KW-0964">Secreted</keyword>
<dbReference type="InterPro" id="IPR016179">
    <property type="entry name" value="Insulin-like"/>
</dbReference>
<comment type="similarity">
    <text evidence="2 4">Belongs to the insulin family.</text>
</comment>
<comment type="caution">
    <text evidence="6">The sequence shown here is derived from an EMBL/GenBank/DDBJ whole genome shotgun (WGS) entry which is preliminary data.</text>
</comment>
<dbReference type="EMBL" id="CAXITT010000162">
    <property type="protein sequence ID" value="CAL1534159.1"/>
    <property type="molecule type" value="Genomic_DNA"/>
</dbReference>
<dbReference type="Pfam" id="PF00049">
    <property type="entry name" value="Insulin"/>
    <property type="match status" value="1"/>
</dbReference>
<dbReference type="InterPro" id="IPR022353">
    <property type="entry name" value="Insulin_CS"/>
</dbReference>
<accession>A0AAV2HNL7</accession>
<sequence>MQQADSKRYHLYHDRGRPARKDLRLQAHPANTTMASVHLTLTKAFMVTVFLTLLLNVSITRGTTQHTCSILSRPHPRGLCGSTLANMVQWLCSTYTTSSKVKRQAEPDEVDDAMSKIMISKKRALSYLTKRESRPSIVCECCFNQCTVQELLAYC</sequence>
<evidence type="ECO:0000256" key="1">
    <source>
        <dbReference type="ARBA" id="ARBA00004398"/>
    </source>
</evidence>
<dbReference type="CDD" id="cd04366">
    <property type="entry name" value="IlGF_insulin_bombyxin_like"/>
    <property type="match status" value="1"/>
</dbReference>
<evidence type="ECO:0000256" key="3">
    <source>
        <dbReference type="ARBA" id="ARBA00023329"/>
    </source>
</evidence>
<evidence type="ECO:0000256" key="2">
    <source>
        <dbReference type="ARBA" id="ARBA00009034"/>
    </source>
</evidence>
<evidence type="ECO:0000313" key="6">
    <source>
        <dbReference type="EMBL" id="CAL1534159.1"/>
    </source>
</evidence>
<protein>
    <recommendedName>
        <fullName evidence="5">Insulin-like domain-containing protein</fullName>
    </recommendedName>
</protein>
<evidence type="ECO:0000256" key="4">
    <source>
        <dbReference type="RuleBase" id="RU000406"/>
    </source>
</evidence>
<comment type="subcellular location">
    <subcellularLocation>
        <location evidence="1">Cytoplasmic vesicle</location>
        <location evidence="1">Secretory vesicle</location>
    </subcellularLocation>
    <subcellularLocation>
        <location evidence="4">Secreted</location>
    </subcellularLocation>
</comment>
<evidence type="ECO:0000259" key="5">
    <source>
        <dbReference type="SMART" id="SM00078"/>
    </source>
</evidence>
<dbReference type="SMART" id="SM00078">
    <property type="entry name" value="IlGF"/>
    <property type="match status" value="1"/>
</dbReference>
<dbReference type="GO" id="GO:0005576">
    <property type="term" value="C:extracellular region"/>
    <property type="evidence" value="ECO:0007669"/>
    <property type="project" value="UniProtKB-SubCell"/>
</dbReference>
<gene>
    <name evidence="6" type="ORF">GSLYS_00008119001</name>
</gene>
<name>A0AAV2HNL7_LYMST</name>
<feature type="domain" description="Insulin-like" evidence="5">
    <location>
        <begin position="77"/>
        <end position="155"/>
    </location>
</feature>
<dbReference type="GO" id="GO:0005179">
    <property type="term" value="F:hormone activity"/>
    <property type="evidence" value="ECO:0007669"/>
    <property type="project" value="InterPro"/>
</dbReference>
<dbReference type="Gene3D" id="1.10.100.10">
    <property type="entry name" value="Insulin-like"/>
    <property type="match status" value="1"/>
</dbReference>
<dbReference type="AlphaFoldDB" id="A0AAV2HNL7"/>
<dbReference type="SUPFAM" id="SSF56994">
    <property type="entry name" value="Insulin-like"/>
    <property type="match status" value="1"/>
</dbReference>
<keyword evidence="7" id="KW-1185">Reference proteome</keyword>
<organism evidence="6 7">
    <name type="scientific">Lymnaea stagnalis</name>
    <name type="common">Great pond snail</name>
    <name type="synonym">Helix stagnalis</name>
    <dbReference type="NCBI Taxonomy" id="6523"/>
    <lineage>
        <taxon>Eukaryota</taxon>
        <taxon>Metazoa</taxon>
        <taxon>Spiralia</taxon>
        <taxon>Lophotrochozoa</taxon>
        <taxon>Mollusca</taxon>
        <taxon>Gastropoda</taxon>
        <taxon>Heterobranchia</taxon>
        <taxon>Euthyneura</taxon>
        <taxon>Panpulmonata</taxon>
        <taxon>Hygrophila</taxon>
        <taxon>Lymnaeoidea</taxon>
        <taxon>Lymnaeidae</taxon>
        <taxon>Lymnaea</taxon>
    </lineage>
</organism>
<dbReference type="PROSITE" id="PS00262">
    <property type="entry name" value="INSULIN"/>
    <property type="match status" value="1"/>
</dbReference>
<dbReference type="Proteomes" id="UP001497497">
    <property type="component" value="Unassembled WGS sequence"/>
</dbReference>
<reference evidence="6 7" key="1">
    <citation type="submission" date="2024-04" db="EMBL/GenBank/DDBJ databases">
        <authorList>
            <consortium name="Genoscope - CEA"/>
            <person name="William W."/>
        </authorList>
    </citation>
    <scope>NUCLEOTIDE SEQUENCE [LARGE SCALE GENOMIC DNA]</scope>
</reference>
<evidence type="ECO:0000313" key="7">
    <source>
        <dbReference type="Proteomes" id="UP001497497"/>
    </source>
</evidence>
<dbReference type="InterPro" id="IPR022352">
    <property type="entry name" value="Ins/IGF/rlx"/>
</dbReference>
<keyword evidence="3" id="KW-0968">Cytoplasmic vesicle</keyword>